<evidence type="ECO:0000256" key="5">
    <source>
        <dbReference type="PROSITE-ProRule" id="PRU00277"/>
    </source>
</evidence>
<dbReference type="SUPFAM" id="SSF54534">
    <property type="entry name" value="FKBP-like"/>
    <property type="match status" value="1"/>
</dbReference>
<dbReference type="AlphaFoldDB" id="A0A2T5MJB6"/>
<evidence type="ECO:0000256" key="4">
    <source>
        <dbReference type="ARBA" id="ARBA00023235"/>
    </source>
</evidence>
<dbReference type="InterPro" id="IPR036944">
    <property type="entry name" value="PPIase_FKBP_N_sf"/>
</dbReference>
<comment type="catalytic activity">
    <reaction evidence="1 5 6">
        <text>[protein]-peptidylproline (omega=180) = [protein]-peptidylproline (omega=0)</text>
        <dbReference type="Rhea" id="RHEA:16237"/>
        <dbReference type="Rhea" id="RHEA-COMP:10747"/>
        <dbReference type="Rhea" id="RHEA-COMP:10748"/>
        <dbReference type="ChEBI" id="CHEBI:83833"/>
        <dbReference type="ChEBI" id="CHEBI:83834"/>
        <dbReference type="EC" id="5.2.1.8"/>
    </reaction>
</comment>
<dbReference type="Pfam" id="PF00254">
    <property type="entry name" value="FKBP_C"/>
    <property type="match status" value="1"/>
</dbReference>
<dbReference type="InterPro" id="IPR001179">
    <property type="entry name" value="PPIase_FKBP_dom"/>
</dbReference>
<evidence type="ECO:0000256" key="3">
    <source>
        <dbReference type="ARBA" id="ARBA00023110"/>
    </source>
</evidence>
<dbReference type="PANTHER" id="PTHR43811">
    <property type="entry name" value="FKBP-TYPE PEPTIDYL-PROLYL CIS-TRANS ISOMERASE FKPA"/>
    <property type="match status" value="1"/>
</dbReference>
<feature type="signal peptide" evidence="7">
    <location>
        <begin position="1"/>
        <end position="20"/>
    </location>
</feature>
<comment type="similarity">
    <text evidence="2 6">Belongs to the FKBP-type PPIase family.</text>
</comment>
<protein>
    <recommendedName>
        <fullName evidence="6">Peptidyl-prolyl cis-trans isomerase</fullName>
        <ecNumber evidence="6">5.2.1.8</ecNumber>
    </recommendedName>
</protein>
<keyword evidence="7" id="KW-0732">Signal</keyword>
<keyword evidence="4 5" id="KW-0413">Isomerase</keyword>
<evidence type="ECO:0000313" key="10">
    <source>
        <dbReference type="Proteomes" id="UP000244248"/>
    </source>
</evidence>
<dbReference type="Proteomes" id="UP000244248">
    <property type="component" value="Unassembled WGS sequence"/>
</dbReference>
<evidence type="ECO:0000256" key="7">
    <source>
        <dbReference type="SAM" id="SignalP"/>
    </source>
</evidence>
<keyword evidence="3 5" id="KW-0697">Rotamase</keyword>
<dbReference type="EC" id="5.2.1.8" evidence="6"/>
<dbReference type="Pfam" id="PF01346">
    <property type="entry name" value="FKBP_N"/>
    <property type="match status" value="1"/>
</dbReference>
<evidence type="ECO:0000256" key="2">
    <source>
        <dbReference type="ARBA" id="ARBA00006577"/>
    </source>
</evidence>
<reference evidence="9 10" key="1">
    <citation type="submission" date="2018-04" db="EMBL/GenBank/DDBJ databases">
        <title>Novel species isolated from glacier.</title>
        <authorList>
            <person name="Liu Q."/>
            <person name="Xin Y.-H."/>
        </authorList>
    </citation>
    <scope>NUCLEOTIDE SEQUENCE [LARGE SCALE GENOMIC DNA]</scope>
    <source>
        <strain evidence="9 10">GT1R17</strain>
    </source>
</reference>
<keyword evidence="10" id="KW-1185">Reference proteome</keyword>
<dbReference type="RefSeq" id="WP_107938357.1">
    <property type="nucleotide sequence ID" value="NZ_QANS01000001.1"/>
</dbReference>
<sequence>MNKKLLAITLCALLPVLAQADDVTSDAPAASTNLPSPELQKKFSYAIGRDFGKGLTPIPEAVDISVLKQGIDDGAASKPSPYTEDEMLTAKTEMGQLLQARMKAKFEVEGAANLKAAQAFLAKNAKRKGVKTTASGLQYEVLTAAKGAHPNAQSNVKVHYRGTLENGTEFDSSYARGVPVEFVLENVIAGWTEGLQLMAPGAKYKFFLSPELAYGDRGVGKQIGPNALLIFEVELISFGEAPPTQQ</sequence>
<dbReference type="Gene3D" id="1.10.287.460">
    <property type="entry name" value="Peptidyl-prolyl cis-trans isomerase, FKBP-type, N-terminal domain"/>
    <property type="match status" value="1"/>
</dbReference>
<name>A0A2T5MJB6_9GAMM</name>
<dbReference type="OrthoDB" id="9814548at2"/>
<evidence type="ECO:0000313" key="9">
    <source>
        <dbReference type="EMBL" id="PTU32648.1"/>
    </source>
</evidence>
<evidence type="ECO:0000256" key="6">
    <source>
        <dbReference type="RuleBase" id="RU003915"/>
    </source>
</evidence>
<dbReference type="PANTHER" id="PTHR43811:SF19">
    <property type="entry name" value="39 KDA FK506-BINDING NUCLEAR PROTEIN"/>
    <property type="match status" value="1"/>
</dbReference>
<gene>
    <name evidence="9" type="ORF">CJD38_00550</name>
</gene>
<dbReference type="Gene3D" id="3.10.50.40">
    <property type="match status" value="1"/>
</dbReference>
<proteinExistence type="inferred from homology"/>
<comment type="caution">
    <text evidence="9">The sequence shown here is derived from an EMBL/GenBank/DDBJ whole genome shotgun (WGS) entry which is preliminary data.</text>
</comment>
<dbReference type="EMBL" id="QANS01000001">
    <property type="protein sequence ID" value="PTU32648.1"/>
    <property type="molecule type" value="Genomic_DNA"/>
</dbReference>
<dbReference type="InterPro" id="IPR046357">
    <property type="entry name" value="PPIase_dom_sf"/>
</dbReference>
<feature type="domain" description="PPIase FKBP-type" evidence="8">
    <location>
        <begin position="153"/>
        <end position="239"/>
    </location>
</feature>
<dbReference type="InterPro" id="IPR000774">
    <property type="entry name" value="PPIase_FKBP_N"/>
</dbReference>
<evidence type="ECO:0000259" key="8">
    <source>
        <dbReference type="PROSITE" id="PS50059"/>
    </source>
</evidence>
<dbReference type="PROSITE" id="PS50059">
    <property type="entry name" value="FKBP_PPIASE"/>
    <property type="match status" value="1"/>
</dbReference>
<dbReference type="GO" id="GO:0006457">
    <property type="term" value="P:protein folding"/>
    <property type="evidence" value="ECO:0007669"/>
    <property type="project" value="InterPro"/>
</dbReference>
<organism evidence="9 10">
    <name type="scientific">Stenotrophobium rhamnosiphilum</name>
    <dbReference type="NCBI Taxonomy" id="2029166"/>
    <lineage>
        <taxon>Bacteria</taxon>
        <taxon>Pseudomonadati</taxon>
        <taxon>Pseudomonadota</taxon>
        <taxon>Gammaproteobacteria</taxon>
        <taxon>Nevskiales</taxon>
        <taxon>Nevskiaceae</taxon>
        <taxon>Stenotrophobium</taxon>
    </lineage>
</organism>
<feature type="chain" id="PRO_5015704085" description="Peptidyl-prolyl cis-trans isomerase" evidence="7">
    <location>
        <begin position="21"/>
        <end position="246"/>
    </location>
</feature>
<evidence type="ECO:0000256" key="1">
    <source>
        <dbReference type="ARBA" id="ARBA00000971"/>
    </source>
</evidence>
<accession>A0A2T5MJB6</accession>
<dbReference type="GO" id="GO:0003755">
    <property type="term" value="F:peptidyl-prolyl cis-trans isomerase activity"/>
    <property type="evidence" value="ECO:0007669"/>
    <property type="project" value="UniProtKB-UniRule"/>
</dbReference>